<evidence type="ECO:0000313" key="4">
    <source>
        <dbReference type="EMBL" id="OAY34901.2"/>
    </source>
</evidence>
<evidence type="ECO:0000313" key="5">
    <source>
        <dbReference type="Proteomes" id="UP000091857"/>
    </source>
</evidence>
<dbReference type="Pfam" id="PF01273">
    <property type="entry name" value="LBP_BPI_CETP"/>
    <property type="match status" value="1"/>
</dbReference>
<dbReference type="AlphaFoldDB" id="A0A2C9UTX4"/>
<dbReference type="SMART" id="SM00329">
    <property type="entry name" value="BPI2"/>
    <property type="match status" value="1"/>
</dbReference>
<comment type="similarity">
    <text evidence="2">Belongs to the BPI/LBP/Plunc superfamily. BPI/LBP (TC 1.C.40) family.</text>
</comment>
<keyword evidence="5" id="KW-1185">Reference proteome</keyword>
<organism evidence="4 5">
    <name type="scientific">Manihot esculenta</name>
    <name type="common">Cassava</name>
    <name type="synonym">Jatropha manihot</name>
    <dbReference type="NCBI Taxonomy" id="3983"/>
    <lineage>
        <taxon>Eukaryota</taxon>
        <taxon>Viridiplantae</taxon>
        <taxon>Streptophyta</taxon>
        <taxon>Embryophyta</taxon>
        <taxon>Tracheophyta</taxon>
        <taxon>Spermatophyta</taxon>
        <taxon>Magnoliopsida</taxon>
        <taxon>eudicotyledons</taxon>
        <taxon>Gunneridae</taxon>
        <taxon>Pentapetalae</taxon>
        <taxon>rosids</taxon>
        <taxon>fabids</taxon>
        <taxon>Malpighiales</taxon>
        <taxon>Euphorbiaceae</taxon>
        <taxon>Crotonoideae</taxon>
        <taxon>Manihoteae</taxon>
        <taxon>Manihot</taxon>
    </lineage>
</organism>
<evidence type="ECO:0000256" key="1">
    <source>
        <dbReference type="ARBA" id="ARBA00023180"/>
    </source>
</evidence>
<dbReference type="InterPro" id="IPR017942">
    <property type="entry name" value="Lipid-bd_serum_glycop_N"/>
</dbReference>
<protein>
    <recommendedName>
        <fullName evidence="3">Lipid-binding serum glycoprotein C-terminal domain-containing protein</fullName>
    </recommendedName>
</protein>
<dbReference type="Gene3D" id="3.15.10.10">
    <property type="entry name" value="Bactericidal permeability-increasing protein, domain 1"/>
    <property type="match status" value="1"/>
</dbReference>
<evidence type="ECO:0000256" key="2">
    <source>
        <dbReference type="ARBA" id="ARBA00060933"/>
    </source>
</evidence>
<dbReference type="PANTHER" id="PTHR46801">
    <property type="entry name" value="OS06G0309200 PROTEIN"/>
    <property type="match status" value="1"/>
</dbReference>
<dbReference type="FunFam" id="3.15.10.10:FF:000001">
    <property type="entry name" value="phospholipid transfer protein-like"/>
    <property type="match status" value="1"/>
</dbReference>
<proteinExistence type="inferred from homology"/>
<dbReference type="EMBL" id="CM004398">
    <property type="protein sequence ID" value="OAY34901.2"/>
    <property type="molecule type" value="Genomic_DNA"/>
</dbReference>
<dbReference type="Proteomes" id="UP000091857">
    <property type="component" value="Chromosome 12"/>
</dbReference>
<comment type="caution">
    <text evidence="4">The sequence shown here is derived from an EMBL/GenBank/DDBJ whole genome shotgun (WGS) entry which is preliminary data.</text>
</comment>
<reference evidence="5" key="1">
    <citation type="journal article" date="2016" name="Nat. Biotechnol.">
        <title>Sequencing wild and cultivated cassava and related species reveals extensive interspecific hybridization and genetic diversity.</title>
        <authorList>
            <person name="Bredeson J.V."/>
            <person name="Lyons J.B."/>
            <person name="Prochnik S.E."/>
            <person name="Wu G.A."/>
            <person name="Ha C.M."/>
            <person name="Edsinger-Gonzales E."/>
            <person name="Grimwood J."/>
            <person name="Schmutz J."/>
            <person name="Rabbi I.Y."/>
            <person name="Egesi C."/>
            <person name="Nauluvula P."/>
            <person name="Lebot V."/>
            <person name="Ndunguru J."/>
            <person name="Mkamilo G."/>
            <person name="Bart R.S."/>
            <person name="Setter T.L."/>
            <person name="Gleadow R.M."/>
            <person name="Kulakow P."/>
            <person name="Ferguson M.E."/>
            <person name="Rounsley S."/>
            <person name="Rokhsar D.S."/>
        </authorList>
    </citation>
    <scope>NUCLEOTIDE SEQUENCE [LARGE SCALE GENOMIC DNA]</scope>
    <source>
        <strain evidence="5">cv. AM560-2</strain>
    </source>
</reference>
<dbReference type="PANTHER" id="PTHR46801:SF6">
    <property type="entry name" value="LIPID-BINDING SERUM GLYCOPROTEIN C-TERMINAL DOMAIN-CONTAINING PROTEIN"/>
    <property type="match status" value="1"/>
</dbReference>
<gene>
    <name evidence="4" type="ORF">MANES_12G052802v8</name>
</gene>
<dbReference type="InterPro" id="IPR045897">
    <property type="entry name" value="BPI/LBP_pln"/>
</dbReference>
<dbReference type="GO" id="GO:0001530">
    <property type="term" value="F:lipopolysaccharide binding"/>
    <property type="evidence" value="ECO:0000318"/>
    <property type="project" value="GO_Central"/>
</dbReference>
<name>A0A2C9UTX4_MANES</name>
<dbReference type="GO" id="GO:0005615">
    <property type="term" value="C:extracellular space"/>
    <property type="evidence" value="ECO:0007669"/>
    <property type="project" value="InterPro"/>
</dbReference>
<dbReference type="InterPro" id="IPR030675">
    <property type="entry name" value="BPI/LBP"/>
</dbReference>
<dbReference type="InterPro" id="IPR017943">
    <property type="entry name" value="Bactericidal_perm-incr_a/b_dom"/>
</dbReference>
<dbReference type="InterPro" id="IPR001124">
    <property type="entry name" value="Lipid-bd_serum_glycop_C"/>
</dbReference>
<sequence>MVGLWALASVLLVVIGSGNTVQGITCIEALTELAPCNPFAGGTAPSPNPLCCSAVQNVNKEATTTEIRRQLCLCFQQAGSSAHINLQKLKQIPDLCHLQIPDPIDPTDCSK</sequence>
<dbReference type="CDD" id="cd00026">
    <property type="entry name" value="BPI2"/>
    <property type="match status" value="1"/>
</dbReference>
<dbReference type="STRING" id="3983.A0A2C9UTX4"/>
<dbReference type="GO" id="GO:1903409">
    <property type="term" value="P:reactive oxygen species biosynthetic process"/>
    <property type="evidence" value="ECO:0000318"/>
    <property type="project" value="GO_Central"/>
</dbReference>
<keyword evidence="1" id="KW-0325">Glycoprotein</keyword>
<dbReference type="PIRSF" id="PIRSF002417">
    <property type="entry name" value="Lipid_binding_protein"/>
    <property type="match status" value="1"/>
</dbReference>
<evidence type="ECO:0000259" key="3">
    <source>
        <dbReference type="SMART" id="SM00329"/>
    </source>
</evidence>
<dbReference type="Pfam" id="PF02886">
    <property type="entry name" value="LBP_BPI_CETP_C"/>
    <property type="match status" value="1"/>
</dbReference>
<dbReference type="Gene3D" id="3.15.20.10">
    <property type="entry name" value="Bactericidal permeability-increasing protein, domain 2"/>
    <property type="match status" value="1"/>
</dbReference>
<dbReference type="SUPFAM" id="SSF55394">
    <property type="entry name" value="Bactericidal permeability-increasing protein, BPI"/>
    <property type="match status" value="2"/>
</dbReference>
<accession>A0A2C9UTX4</accession>
<dbReference type="OMA" id="WKARKRF"/>